<gene>
    <name evidence="1" type="ORF">ABOM_008394</name>
</gene>
<dbReference type="STRING" id="109264.A0A1F7ZSC7"/>
<evidence type="ECO:0000313" key="1">
    <source>
        <dbReference type="EMBL" id="OGM42371.1"/>
    </source>
</evidence>
<sequence>MAALAAPALGNPAYYYWRQYISPPMHPADAGTTHINNFAPFSVHVDVEPYGYQYYIAPGQQQSVPGVPVADIKFNDQVEVSYVSGDEGTFNYVINPIGGDFPACVQVSPNGCGSSTWCPNKPATAPVTCRAGTELPVTLFAPSSMKRKIPHEFLL</sequence>
<reference evidence="1 2" key="1">
    <citation type="journal article" date="2016" name="Genome Biol. Evol.">
        <title>Draft genome sequence of an aflatoxigenic Aspergillus species, A. bombycis.</title>
        <authorList>
            <person name="Moore G.G."/>
            <person name="Mack B.M."/>
            <person name="Beltz S.B."/>
            <person name="Gilbert M.K."/>
        </authorList>
    </citation>
    <scope>NUCLEOTIDE SEQUENCE [LARGE SCALE GENOMIC DNA]</scope>
    <source>
        <strain evidence="2">NRRL 26010</strain>
    </source>
</reference>
<dbReference type="RefSeq" id="XP_022386088.1">
    <property type="nucleotide sequence ID" value="XM_022535523.1"/>
</dbReference>
<dbReference type="AlphaFoldDB" id="A0A1F7ZSC7"/>
<dbReference type="EMBL" id="LYCR01000090">
    <property type="protein sequence ID" value="OGM42371.1"/>
    <property type="molecule type" value="Genomic_DNA"/>
</dbReference>
<dbReference type="OrthoDB" id="4935409at2759"/>
<name>A0A1F7ZSC7_9EURO</name>
<proteinExistence type="predicted"/>
<dbReference type="GeneID" id="34451784"/>
<keyword evidence="2" id="KW-1185">Reference proteome</keyword>
<protein>
    <submittedName>
        <fullName evidence="1">Uncharacterized protein</fullName>
    </submittedName>
</protein>
<accession>A0A1F7ZSC7</accession>
<dbReference type="Proteomes" id="UP000179179">
    <property type="component" value="Unassembled WGS sequence"/>
</dbReference>
<evidence type="ECO:0000313" key="2">
    <source>
        <dbReference type="Proteomes" id="UP000179179"/>
    </source>
</evidence>
<comment type="caution">
    <text evidence="1">The sequence shown here is derived from an EMBL/GenBank/DDBJ whole genome shotgun (WGS) entry which is preliminary data.</text>
</comment>
<organism evidence="1 2">
    <name type="scientific">Aspergillus bombycis</name>
    <dbReference type="NCBI Taxonomy" id="109264"/>
    <lineage>
        <taxon>Eukaryota</taxon>
        <taxon>Fungi</taxon>
        <taxon>Dikarya</taxon>
        <taxon>Ascomycota</taxon>
        <taxon>Pezizomycotina</taxon>
        <taxon>Eurotiomycetes</taxon>
        <taxon>Eurotiomycetidae</taxon>
        <taxon>Eurotiales</taxon>
        <taxon>Aspergillaceae</taxon>
        <taxon>Aspergillus</taxon>
    </lineage>
</organism>